<dbReference type="GO" id="GO:0008270">
    <property type="term" value="F:zinc ion binding"/>
    <property type="evidence" value="ECO:0007669"/>
    <property type="project" value="UniProtKB-UniRule"/>
</dbReference>
<accession>A0AAD7VX09</accession>
<dbReference type="PANTHER" id="PTHR30304:SF0">
    <property type="entry name" value="D-TAGATOSE-1,6-BISPHOSPHATE ALDOLASE SUBUNIT GATY-RELATED"/>
    <property type="match status" value="1"/>
</dbReference>
<evidence type="ECO:0000256" key="2">
    <source>
        <dbReference type="PIRSR" id="PIRSR001359-3"/>
    </source>
</evidence>
<feature type="binding site" evidence="2">
    <location>
        <position position="140"/>
    </location>
    <ligand>
        <name>Zn(2+)</name>
        <dbReference type="ChEBI" id="CHEBI:29105"/>
        <label>2</label>
    </ligand>
</feature>
<reference evidence="4" key="1">
    <citation type="submission" date="2023-03" db="EMBL/GenBank/DDBJ databases">
        <title>Near-Complete genome sequence of Lipomyces tetrasporous NRRL Y-64009, an oleaginous yeast capable of growing on lignocellulosic hydrolysates.</title>
        <authorList>
            <consortium name="Lawrence Berkeley National Laboratory"/>
            <person name="Jagtap S.S."/>
            <person name="Liu J.-J."/>
            <person name="Walukiewicz H.E."/>
            <person name="Pangilinan J."/>
            <person name="Lipzen A."/>
            <person name="Ahrendt S."/>
            <person name="Koriabine M."/>
            <person name="Cobaugh K."/>
            <person name="Salamov A."/>
            <person name="Yoshinaga Y."/>
            <person name="Ng V."/>
            <person name="Daum C."/>
            <person name="Grigoriev I.V."/>
            <person name="Slininger P.J."/>
            <person name="Dien B.S."/>
            <person name="Jin Y.-S."/>
            <person name="Rao C.V."/>
        </authorList>
    </citation>
    <scope>NUCLEOTIDE SEQUENCE</scope>
    <source>
        <strain evidence="4">NRRL Y-64009</strain>
    </source>
</reference>
<dbReference type="CDD" id="cd00947">
    <property type="entry name" value="TBP_aldolase_IIB"/>
    <property type="match status" value="1"/>
</dbReference>
<dbReference type="EMBL" id="JARPMG010000001">
    <property type="protein sequence ID" value="KAJ8104350.1"/>
    <property type="molecule type" value="Genomic_DNA"/>
</dbReference>
<feature type="active site" description="Proton donor" evidence="1">
    <location>
        <position position="116"/>
    </location>
</feature>
<keyword evidence="3" id="KW-0324">Glycolysis</keyword>
<comment type="pathway">
    <text evidence="3">Carbohydrate degradation; glycolysis; D-glyceraldehyde 3-phosphate and glycerone phosphate from D-glucose: step 4/4.</text>
</comment>
<comment type="caution">
    <text evidence="4">The sequence shown here is derived from an EMBL/GenBank/DDBJ whole genome shotgun (WGS) entry which is preliminary data.</text>
</comment>
<keyword evidence="2 3" id="KW-0479">Metal-binding</keyword>
<dbReference type="Proteomes" id="UP001217417">
    <property type="component" value="Unassembled WGS sequence"/>
</dbReference>
<sequence>MDSTIVMIYMAAVSSVIARAVDLWANISNDKMTRTLENNKAVQMIKAAEKGGYGFPGVVTYNIETLIATVRAAEAKRAPVQILLFPWAITYSDGLLVKAAAAAARSASVPIAVHLDHAQDEDIIKKAANIPDGFDSIMIDMSHFDKDENLARTAKWVQYCHARGIATEAEPGRMEGGEDGVQDTGNLEGMLTTPEEALKFVATGIDFLAPAFGNLHGFYGAVENIKLDLDRLDGIREATKGRVQLVLHGTNDFPGYIMSDCVKHGMTRCNVNDLIVYKYNKYIAENAGKVSLTSLMEEGTKLIQECVEYQMDVMGATGKA</sequence>
<comment type="cofactor">
    <cofactor evidence="2 3">
        <name>Zn(2+)</name>
        <dbReference type="ChEBI" id="CHEBI:29105"/>
    </cofactor>
    <text evidence="2 3">Binds 2 Zn(2+) ions per subunit. One is catalytic and the other provides a structural contribution.</text>
</comment>
<feature type="binding site" evidence="2">
    <location>
        <position position="248"/>
    </location>
    <ligand>
        <name>Zn(2+)</name>
        <dbReference type="ChEBI" id="CHEBI:29105"/>
        <label>1</label>
        <note>catalytic</note>
    </ligand>
</feature>
<keyword evidence="3" id="KW-0456">Lyase</keyword>
<dbReference type="SUPFAM" id="SSF51569">
    <property type="entry name" value="Aldolase"/>
    <property type="match status" value="1"/>
</dbReference>
<evidence type="ECO:0000313" key="5">
    <source>
        <dbReference type="Proteomes" id="UP001217417"/>
    </source>
</evidence>
<dbReference type="PIRSF" id="PIRSF001359">
    <property type="entry name" value="F_bP_aldolase_II"/>
    <property type="match status" value="1"/>
</dbReference>
<dbReference type="GO" id="GO:0006096">
    <property type="term" value="P:glycolytic process"/>
    <property type="evidence" value="ECO:0007669"/>
    <property type="project" value="UniProtKB-KW"/>
</dbReference>
<dbReference type="AlphaFoldDB" id="A0AAD7VX09"/>
<protein>
    <recommendedName>
        <fullName evidence="3">Fructose-bisphosphate aldolase</fullName>
        <shortName evidence="3">FBP aldolase</shortName>
        <ecNumber evidence="3">4.1.2.13</ecNumber>
    </recommendedName>
</protein>
<evidence type="ECO:0000313" key="4">
    <source>
        <dbReference type="EMBL" id="KAJ8104350.1"/>
    </source>
</evidence>
<gene>
    <name evidence="4" type="ORF">POJ06DRAFT_244292</name>
</gene>
<dbReference type="RefSeq" id="XP_056047800.1">
    <property type="nucleotide sequence ID" value="XM_056186482.1"/>
</dbReference>
<dbReference type="Pfam" id="PF01116">
    <property type="entry name" value="F_bP_aldolase"/>
    <property type="match status" value="1"/>
</dbReference>
<keyword evidence="2 3" id="KW-0862">Zinc</keyword>
<name>A0AAD7VX09_9ASCO</name>
<dbReference type="InterPro" id="IPR000771">
    <property type="entry name" value="FBA_II"/>
</dbReference>
<dbReference type="InterPro" id="IPR050246">
    <property type="entry name" value="Class_II_FBP_aldolase"/>
</dbReference>
<proteinExistence type="inferred from homology"/>
<keyword evidence="5" id="KW-1185">Reference proteome</keyword>
<dbReference type="PANTHER" id="PTHR30304">
    <property type="entry name" value="D-TAGATOSE-1,6-BISPHOSPHATE ALDOLASE"/>
    <property type="match status" value="1"/>
</dbReference>
<comment type="catalytic activity">
    <reaction evidence="3">
        <text>beta-D-fructose 1,6-bisphosphate = D-glyceraldehyde 3-phosphate + dihydroxyacetone phosphate</text>
        <dbReference type="Rhea" id="RHEA:14729"/>
        <dbReference type="ChEBI" id="CHEBI:32966"/>
        <dbReference type="ChEBI" id="CHEBI:57642"/>
        <dbReference type="ChEBI" id="CHEBI:59776"/>
        <dbReference type="EC" id="4.1.2.13"/>
    </reaction>
</comment>
<feature type="binding site" evidence="2">
    <location>
        <position position="216"/>
    </location>
    <ligand>
        <name>Zn(2+)</name>
        <dbReference type="ChEBI" id="CHEBI:29105"/>
        <label>1</label>
        <note>catalytic</note>
    </ligand>
</feature>
<evidence type="ECO:0000256" key="3">
    <source>
        <dbReference type="RuleBase" id="RU366023"/>
    </source>
</evidence>
<dbReference type="GeneID" id="80881648"/>
<comment type="similarity">
    <text evidence="3">Belongs to the class II fructose-bisphosphate aldolase family.</text>
</comment>
<dbReference type="Gene3D" id="3.20.20.70">
    <property type="entry name" value="Aldolase class I"/>
    <property type="match status" value="1"/>
</dbReference>
<feature type="binding site" evidence="2">
    <location>
        <position position="117"/>
    </location>
    <ligand>
        <name>Zn(2+)</name>
        <dbReference type="ChEBI" id="CHEBI:29105"/>
        <label>1</label>
        <note>catalytic</note>
    </ligand>
</feature>
<evidence type="ECO:0000256" key="1">
    <source>
        <dbReference type="PIRSR" id="PIRSR001359-1"/>
    </source>
</evidence>
<dbReference type="EC" id="4.1.2.13" evidence="3"/>
<feature type="binding site" evidence="2">
    <location>
        <position position="170"/>
    </location>
    <ligand>
        <name>Zn(2+)</name>
        <dbReference type="ChEBI" id="CHEBI:29105"/>
        <label>2</label>
    </ligand>
</feature>
<dbReference type="InterPro" id="IPR013785">
    <property type="entry name" value="Aldolase_TIM"/>
</dbReference>
<organism evidence="4 5">
    <name type="scientific">Lipomyces tetrasporus</name>
    <dbReference type="NCBI Taxonomy" id="54092"/>
    <lineage>
        <taxon>Eukaryota</taxon>
        <taxon>Fungi</taxon>
        <taxon>Dikarya</taxon>
        <taxon>Ascomycota</taxon>
        <taxon>Saccharomycotina</taxon>
        <taxon>Lipomycetes</taxon>
        <taxon>Lipomycetales</taxon>
        <taxon>Lipomycetaceae</taxon>
        <taxon>Lipomyces</taxon>
    </lineage>
</organism>
<comment type="function">
    <text evidence="3">Catalyzes the aldol condensation of dihydroxyacetone phosphate (DHAP or glycerone-phosphate) with glyceraldehyde 3-phosphate (G3P) to form fructose 1,6-bisphosphate (FBP) in gluconeogenesis and the reverse reaction in glycolysis.</text>
</comment>
<dbReference type="GO" id="GO:0004332">
    <property type="term" value="F:fructose-bisphosphate aldolase activity"/>
    <property type="evidence" value="ECO:0007669"/>
    <property type="project" value="UniProtKB-EC"/>
</dbReference>